<sequence length="113" mass="12729">MVSLPDGLESSDNRSEIRKLSESILDVMPGELNALIERINGSESEKISCLIADASMGWALEVADKMGIKKVAFWLCDLQYHSCPIVQPPMVIHTARTDLDFQDQEQMKADFWE</sequence>
<dbReference type="EMBL" id="JBFOLK010000163">
    <property type="protein sequence ID" value="KAL2455732.1"/>
    <property type="molecule type" value="Genomic_DNA"/>
</dbReference>
<comment type="caution">
    <text evidence="1">The sequence shown here is derived from an EMBL/GenBank/DDBJ whole genome shotgun (WGS) entry which is preliminary data.</text>
</comment>
<organism evidence="1 2">
    <name type="scientific">Abeliophyllum distichum</name>
    <dbReference type="NCBI Taxonomy" id="126358"/>
    <lineage>
        <taxon>Eukaryota</taxon>
        <taxon>Viridiplantae</taxon>
        <taxon>Streptophyta</taxon>
        <taxon>Embryophyta</taxon>
        <taxon>Tracheophyta</taxon>
        <taxon>Spermatophyta</taxon>
        <taxon>Magnoliopsida</taxon>
        <taxon>eudicotyledons</taxon>
        <taxon>Gunneridae</taxon>
        <taxon>Pentapetalae</taxon>
        <taxon>asterids</taxon>
        <taxon>lamiids</taxon>
        <taxon>Lamiales</taxon>
        <taxon>Oleaceae</taxon>
        <taxon>Forsythieae</taxon>
        <taxon>Abeliophyllum</taxon>
    </lineage>
</organism>
<accession>A0ABD1NVU1</accession>
<name>A0ABD1NVU1_9LAMI</name>
<gene>
    <name evidence="1" type="ORF">Adt_47131</name>
</gene>
<reference evidence="2" key="1">
    <citation type="submission" date="2024-07" db="EMBL/GenBank/DDBJ databases">
        <title>Two chromosome-level genome assemblies of Korean endemic species Abeliophyllum distichum and Forsythia ovata (Oleaceae).</title>
        <authorList>
            <person name="Jang H."/>
        </authorList>
    </citation>
    <scope>NUCLEOTIDE SEQUENCE [LARGE SCALE GENOMIC DNA]</scope>
</reference>
<evidence type="ECO:0000313" key="2">
    <source>
        <dbReference type="Proteomes" id="UP001604336"/>
    </source>
</evidence>
<dbReference type="AlphaFoldDB" id="A0ABD1NVU1"/>
<proteinExistence type="predicted"/>
<keyword evidence="2" id="KW-1185">Reference proteome</keyword>
<evidence type="ECO:0000313" key="1">
    <source>
        <dbReference type="EMBL" id="KAL2455732.1"/>
    </source>
</evidence>
<protein>
    <submittedName>
        <fullName evidence="1">UDP-glycosyltransferase 83A1</fullName>
    </submittedName>
</protein>
<dbReference type="Proteomes" id="UP001604336">
    <property type="component" value="Unassembled WGS sequence"/>
</dbReference>
<dbReference type="SUPFAM" id="SSF53756">
    <property type="entry name" value="UDP-Glycosyltransferase/glycogen phosphorylase"/>
    <property type="match status" value="1"/>
</dbReference>
<dbReference type="Gene3D" id="3.40.50.2000">
    <property type="entry name" value="Glycogen Phosphorylase B"/>
    <property type="match status" value="1"/>
</dbReference>